<sequence>MASDKTSQLFWLQYSDAIRQKVGVGSGDKQDLLSWQPKPQKGPLAGNNVPDASHRPGTNWQGKPTAVPKSFANELQGGKSSPALDSAFLVALKNQAAYQKSPLTTNKTSARAQWKKDTEYGMTDQPFEVWAEGDKAPAWQAAKDRVDRRISQTITNLQLQQNSPMSVTVKEDRDRLRKGKNEDTDYNGFDMRAASGNILSTAELTRTNILSGDAIPEPPFSTAYLCNEQRLQLTPRGSRSTSIPGRTRPTTNFGQTKGGANVGVSNGWFSFNAGASHSSESSNLQLGSESSQVQVAITYNDLKAITITTGACRCLDRRDPRHQAQGVHERWRQHQRLWHSPSVGLGGSGSSTTENQSHKTSWDKASLTSKIVPNFDNNCATVVGVVAEPFDIKA</sequence>
<dbReference type="AlphaFoldDB" id="A0A135URJ1"/>
<dbReference type="EMBL" id="JFFI01001133">
    <property type="protein sequence ID" value="KXH62987.1"/>
    <property type="molecule type" value="Genomic_DNA"/>
</dbReference>
<proteinExistence type="predicted"/>
<gene>
    <name evidence="2" type="ORF">CSAL01_12952</name>
</gene>
<feature type="region of interest" description="Disordered" evidence="1">
    <location>
        <begin position="164"/>
        <end position="183"/>
    </location>
</feature>
<dbReference type="Proteomes" id="UP000070121">
    <property type="component" value="Unassembled WGS sequence"/>
</dbReference>
<feature type="compositionally biased region" description="Polar residues" evidence="1">
    <location>
        <begin position="234"/>
        <end position="255"/>
    </location>
</feature>
<reference evidence="2 3" key="1">
    <citation type="submission" date="2014-02" db="EMBL/GenBank/DDBJ databases">
        <title>The genome sequence of Colletotrichum salicis CBS 607.94.</title>
        <authorList>
            <person name="Baroncelli R."/>
            <person name="Thon M.R."/>
        </authorList>
    </citation>
    <scope>NUCLEOTIDE SEQUENCE [LARGE SCALE GENOMIC DNA]</scope>
    <source>
        <strain evidence="2 3">CBS 607.94</strain>
    </source>
</reference>
<keyword evidence="3" id="KW-1185">Reference proteome</keyword>
<feature type="region of interest" description="Disordered" evidence="1">
    <location>
        <begin position="234"/>
        <end position="258"/>
    </location>
</feature>
<protein>
    <submittedName>
        <fullName evidence="2">Uncharacterized protein</fullName>
    </submittedName>
</protein>
<organism evidence="2 3">
    <name type="scientific">Colletotrichum salicis</name>
    <dbReference type="NCBI Taxonomy" id="1209931"/>
    <lineage>
        <taxon>Eukaryota</taxon>
        <taxon>Fungi</taxon>
        <taxon>Dikarya</taxon>
        <taxon>Ascomycota</taxon>
        <taxon>Pezizomycotina</taxon>
        <taxon>Sordariomycetes</taxon>
        <taxon>Hypocreomycetidae</taxon>
        <taxon>Glomerellales</taxon>
        <taxon>Glomerellaceae</taxon>
        <taxon>Colletotrichum</taxon>
        <taxon>Colletotrichum acutatum species complex</taxon>
    </lineage>
</organism>
<feature type="region of interest" description="Disordered" evidence="1">
    <location>
        <begin position="338"/>
        <end position="361"/>
    </location>
</feature>
<evidence type="ECO:0000313" key="3">
    <source>
        <dbReference type="Proteomes" id="UP000070121"/>
    </source>
</evidence>
<feature type="region of interest" description="Disordered" evidence="1">
    <location>
        <begin position="23"/>
        <end position="66"/>
    </location>
</feature>
<name>A0A135URJ1_9PEZI</name>
<comment type="caution">
    <text evidence="2">The sequence shown here is derived from an EMBL/GenBank/DDBJ whole genome shotgun (WGS) entry which is preliminary data.</text>
</comment>
<evidence type="ECO:0000313" key="2">
    <source>
        <dbReference type="EMBL" id="KXH62987.1"/>
    </source>
</evidence>
<evidence type="ECO:0000256" key="1">
    <source>
        <dbReference type="SAM" id="MobiDB-lite"/>
    </source>
</evidence>
<dbReference type="OrthoDB" id="5236270at2759"/>
<accession>A0A135URJ1</accession>
<feature type="compositionally biased region" description="Basic and acidic residues" evidence="1">
    <location>
        <begin position="169"/>
        <end position="183"/>
    </location>
</feature>